<reference evidence="4" key="2">
    <citation type="submission" date="2016-09" db="EMBL/GenBank/DDBJ databases">
        <authorList>
            <person name="Chen S."/>
            <person name="Walker E."/>
        </authorList>
    </citation>
    <scope>NUCLEOTIDE SEQUENCE [LARGE SCALE GENOMIC DNA]</scope>
    <source>
        <strain evidence="4">MSU</strain>
    </source>
</reference>
<feature type="signal peptide" evidence="1">
    <location>
        <begin position="1"/>
        <end position="22"/>
    </location>
</feature>
<proteinExistence type="predicted"/>
<dbReference type="OrthoDB" id="9934410at2"/>
<sequence>MKTTKTLITAVMILLISIGSMAQNKKKEQAENQLTITGITGQSIKESADVNNVGKLIAAISDQIVKEKLAPANTSSLSYMLNSKEFIINGEKQKPEVQLRYKNKYIGDHTKWNICKNFKTK</sequence>
<dbReference type="STRING" id="1278819.BHE19_19275"/>
<keyword evidence="5" id="KW-1185">Reference proteome</keyword>
<evidence type="ECO:0000313" key="5">
    <source>
        <dbReference type="Proteomes" id="UP000198319"/>
    </source>
</evidence>
<comment type="caution">
    <text evidence="2">The sequence shown here is derived from an EMBL/GenBank/DDBJ whole genome shotgun (WGS) entry which is preliminary data.</text>
</comment>
<evidence type="ECO:0000256" key="1">
    <source>
        <dbReference type="SAM" id="SignalP"/>
    </source>
</evidence>
<reference evidence="3 5" key="3">
    <citation type="submission" date="2016-11" db="EMBL/GenBank/DDBJ databases">
        <title>Whole genomes of Flavobacteriaceae.</title>
        <authorList>
            <person name="Stine C."/>
            <person name="Li C."/>
            <person name="Tadesse D."/>
        </authorList>
    </citation>
    <scope>NUCLEOTIDE SEQUENCE [LARGE SCALE GENOMIC DNA]</scope>
    <source>
        <strain evidence="3 5">ATCC BAA-2541</strain>
    </source>
</reference>
<protein>
    <submittedName>
        <fullName evidence="2">Uncharacterized protein</fullName>
    </submittedName>
</protein>
<gene>
    <name evidence="3" type="ORF">B0A71_04295</name>
    <name evidence="2" type="ORF">BHE19_19275</name>
</gene>
<dbReference type="Proteomes" id="UP000198319">
    <property type="component" value="Unassembled WGS sequence"/>
</dbReference>
<reference evidence="2" key="1">
    <citation type="submission" date="2016-09" db="EMBL/GenBank/DDBJ databases">
        <authorList>
            <person name="Capua I."/>
            <person name="De Benedictis P."/>
            <person name="Joannis T."/>
            <person name="Lombin L.H."/>
            <person name="Cattoli G."/>
        </authorList>
    </citation>
    <scope>NUCLEOTIDE SEQUENCE [LARGE SCALE GENOMIC DNA]</scope>
    <source>
        <strain evidence="2">MSU</strain>
    </source>
</reference>
<organism evidence="2 4">
    <name type="scientific">Flavobacterium tructae</name>
    <dbReference type="NCBI Taxonomy" id="1114873"/>
    <lineage>
        <taxon>Bacteria</taxon>
        <taxon>Pseudomonadati</taxon>
        <taxon>Bacteroidota</taxon>
        <taxon>Flavobacteriia</taxon>
        <taxon>Flavobacteriales</taxon>
        <taxon>Flavobacteriaceae</taxon>
        <taxon>Flavobacterium</taxon>
    </lineage>
</organism>
<accession>A0A1S1J0U5</accession>
<dbReference type="AlphaFoldDB" id="A0A1S1J0U5"/>
<dbReference type="EMBL" id="MIKE01000029">
    <property type="protein sequence ID" value="OHT43115.1"/>
    <property type="molecule type" value="Genomic_DNA"/>
</dbReference>
<dbReference type="RefSeq" id="WP_070908816.1">
    <property type="nucleotide sequence ID" value="NZ_MIKE01000029.1"/>
</dbReference>
<evidence type="ECO:0000313" key="4">
    <source>
        <dbReference type="Proteomes" id="UP000180252"/>
    </source>
</evidence>
<name>A0A1S1J0U5_9FLAO</name>
<dbReference type="Proteomes" id="UP000180252">
    <property type="component" value="Unassembled WGS sequence"/>
</dbReference>
<keyword evidence="1" id="KW-0732">Signal</keyword>
<evidence type="ECO:0000313" key="2">
    <source>
        <dbReference type="EMBL" id="OHT43115.1"/>
    </source>
</evidence>
<feature type="chain" id="PRO_5010211124" evidence="1">
    <location>
        <begin position="23"/>
        <end position="121"/>
    </location>
</feature>
<evidence type="ECO:0000313" key="3">
    <source>
        <dbReference type="EMBL" id="OXB21444.1"/>
    </source>
</evidence>
<dbReference type="EMBL" id="MUHG01000004">
    <property type="protein sequence ID" value="OXB21444.1"/>
    <property type="molecule type" value="Genomic_DNA"/>
</dbReference>